<evidence type="ECO:0000256" key="2">
    <source>
        <dbReference type="ARBA" id="ARBA00009694"/>
    </source>
</evidence>
<evidence type="ECO:0000256" key="1">
    <source>
        <dbReference type="ARBA" id="ARBA00004141"/>
    </source>
</evidence>
<proteinExistence type="inferred from homology"/>
<organism evidence="7 8">
    <name type="scientific">Pelistega suis</name>
    <dbReference type="NCBI Taxonomy" id="1631957"/>
    <lineage>
        <taxon>Bacteria</taxon>
        <taxon>Pseudomonadati</taxon>
        <taxon>Pseudomonadota</taxon>
        <taxon>Betaproteobacteria</taxon>
        <taxon>Burkholderiales</taxon>
        <taxon>Alcaligenaceae</taxon>
        <taxon>Pelistega</taxon>
    </lineage>
</organism>
<dbReference type="AlphaFoldDB" id="A0A849P8J0"/>
<dbReference type="PANTHER" id="PTHR43461">
    <property type="entry name" value="TRANSMEMBRANE PROTEIN 256"/>
    <property type="match status" value="1"/>
</dbReference>
<dbReference type="EMBL" id="JABGBN010000006">
    <property type="protein sequence ID" value="NOL52095.1"/>
    <property type="molecule type" value="Genomic_DNA"/>
</dbReference>
<keyword evidence="8" id="KW-1185">Reference proteome</keyword>
<evidence type="ECO:0000256" key="4">
    <source>
        <dbReference type="ARBA" id="ARBA00022989"/>
    </source>
</evidence>
<dbReference type="Pfam" id="PF04241">
    <property type="entry name" value="DUF423"/>
    <property type="match status" value="1"/>
</dbReference>
<comment type="similarity">
    <text evidence="2">Belongs to the UPF0382 family.</text>
</comment>
<dbReference type="PANTHER" id="PTHR43461:SF1">
    <property type="entry name" value="TRANSMEMBRANE PROTEIN 256"/>
    <property type="match status" value="1"/>
</dbReference>
<dbReference type="InterPro" id="IPR006696">
    <property type="entry name" value="DUF423"/>
</dbReference>
<sequence length="126" mass="13504">MLRFSIIFAAISGFLSVAFGAFGAHALKTIVQPEQLSVWNTAVFYQLSHTLAILAVAALSSFICTKWAKRSIVLFMLGILLFSGSLYALVLVGIGKLGIITPIGGTCFLLAWLSLGIGAWGKRKQL</sequence>
<feature type="transmembrane region" description="Helical" evidence="6">
    <location>
        <begin position="99"/>
        <end position="120"/>
    </location>
</feature>
<gene>
    <name evidence="7" type="ORF">HKX39_07960</name>
</gene>
<dbReference type="GO" id="GO:0005886">
    <property type="term" value="C:plasma membrane"/>
    <property type="evidence" value="ECO:0007669"/>
    <property type="project" value="TreeGrafter"/>
</dbReference>
<evidence type="ECO:0000256" key="3">
    <source>
        <dbReference type="ARBA" id="ARBA00022692"/>
    </source>
</evidence>
<feature type="transmembrane region" description="Helical" evidence="6">
    <location>
        <begin position="44"/>
        <end position="65"/>
    </location>
</feature>
<comment type="subcellular location">
    <subcellularLocation>
        <location evidence="1">Membrane</location>
        <topology evidence="1">Multi-pass membrane protein</topology>
    </subcellularLocation>
</comment>
<keyword evidence="3 6" id="KW-0812">Transmembrane</keyword>
<protein>
    <submittedName>
        <fullName evidence="7">DUF423 domain-containing protein</fullName>
    </submittedName>
</protein>
<evidence type="ECO:0000256" key="5">
    <source>
        <dbReference type="ARBA" id="ARBA00023136"/>
    </source>
</evidence>
<feature type="transmembrane region" description="Helical" evidence="6">
    <location>
        <begin position="72"/>
        <end position="93"/>
    </location>
</feature>
<name>A0A849P8J0_9BURK</name>
<dbReference type="RefSeq" id="WP_171680789.1">
    <property type="nucleotide sequence ID" value="NZ_JABGBN010000006.1"/>
</dbReference>
<evidence type="ECO:0000313" key="7">
    <source>
        <dbReference type="EMBL" id="NOL52095.1"/>
    </source>
</evidence>
<evidence type="ECO:0000256" key="6">
    <source>
        <dbReference type="SAM" id="Phobius"/>
    </source>
</evidence>
<keyword evidence="5 6" id="KW-0472">Membrane</keyword>
<reference evidence="7 8" key="1">
    <citation type="submission" date="2020-05" db="EMBL/GenBank/DDBJ databases">
        <authorList>
            <person name="Niu N."/>
        </authorList>
    </citation>
    <scope>NUCLEOTIDE SEQUENCE [LARGE SCALE GENOMIC DNA]</scope>
    <source>
        <strain evidence="7 8">3340-03</strain>
    </source>
</reference>
<evidence type="ECO:0000313" key="8">
    <source>
        <dbReference type="Proteomes" id="UP000537862"/>
    </source>
</evidence>
<accession>A0A849P8J0</accession>
<dbReference type="Proteomes" id="UP000537862">
    <property type="component" value="Unassembled WGS sequence"/>
</dbReference>
<comment type="caution">
    <text evidence="7">The sequence shown here is derived from an EMBL/GenBank/DDBJ whole genome shotgun (WGS) entry which is preliminary data.</text>
</comment>
<keyword evidence="4 6" id="KW-1133">Transmembrane helix</keyword>